<reference evidence="2" key="1">
    <citation type="submission" date="2018-02" db="EMBL/GenBank/DDBJ databases">
        <authorList>
            <person name="Cohen D.B."/>
            <person name="Kent A.D."/>
        </authorList>
    </citation>
    <scope>NUCLEOTIDE SEQUENCE</scope>
</reference>
<organism evidence="2">
    <name type="scientific">Fagus sylvatica</name>
    <name type="common">Beechnut</name>
    <dbReference type="NCBI Taxonomy" id="28930"/>
    <lineage>
        <taxon>Eukaryota</taxon>
        <taxon>Viridiplantae</taxon>
        <taxon>Streptophyta</taxon>
        <taxon>Embryophyta</taxon>
        <taxon>Tracheophyta</taxon>
        <taxon>Spermatophyta</taxon>
        <taxon>Magnoliopsida</taxon>
        <taxon>eudicotyledons</taxon>
        <taxon>Gunneridae</taxon>
        <taxon>Pentapetalae</taxon>
        <taxon>rosids</taxon>
        <taxon>fabids</taxon>
        <taxon>Fagales</taxon>
        <taxon>Fagaceae</taxon>
        <taxon>Fagus</taxon>
    </lineage>
</organism>
<accession>A0A2N9FCE4</accession>
<dbReference type="AlphaFoldDB" id="A0A2N9FCE4"/>
<feature type="region of interest" description="Disordered" evidence="1">
    <location>
        <begin position="1"/>
        <end position="62"/>
    </location>
</feature>
<sequence length="113" mass="12601">MPNSSHGTMAKSEKAHIEAEEKQTDAEQCPMEPKHSPNSLISMSRRKRPMPNRFHETKAKSEKDIEAGEILDAAEVHYICFASKLEVQFPQTAPIEGGIFSRYNGTASNLTAR</sequence>
<evidence type="ECO:0000256" key="1">
    <source>
        <dbReference type="SAM" id="MobiDB-lite"/>
    </source>
</evidence>
<evidence type="ECO:0000313" key="2">
    <source>
        <dbReference type="EMBL" id="SPC84872.1"/>
    </source>
</evidence>
<dbReference type="EMBL" id="OIVN01000739">
    <property type="protein sequence ID" value="SPC84872.1"/>
    <property type="molecule type" value="Genomic_DNA"/>
</dbReference>
<name>A0A2N9FCE4_FAGSY</name>
<feature type="compositionally biased region" description="Basic and acidic residues" evidence="1">
    <location>
        <begin position="11"/>
        <end position="25"/>
    </location>
</feature>
<feature type="compositionally biased region" description="Basic and acidic residues" evidence="1">
    <location>
        <begin position="53"/>
        <end position="62"/>
    </location>
</feature>
<proteinExistence type="predicted"/>
<protein>
    <submittedName>
        <fullName evidence="2">Uncharacterized protein</fullName>
    </submittedName>
</protein>
<gene>
    <name evidence="2" type="ORF">FSB_LOCUS12754</name>
</gene>